<dbReference type="InterPro" id="IPR001123">
    <property type="entry name" value="LeuE-type"/>
</dbReference>
<protein>
    <submittedName>
        <fullName evidence="7">LysE family translocator</fullName>
    </submittedName>
</protein>
<feature type="transmembrane region" description="Helical" evidence="6">
    <location>
        <begin position="45"/>
        <end position="68"/>
    </location>
</feature>
<reference evidence="7 8" key="1">
    <citation type="submission" date="2019-01" db="EMBL/GenBank/DDBJ databases">
        <authorList>
            <person name="Chen W.-M."/>
        </authorList>
    </citation>
    <scope>NUCLEOTIDE SEQUENCE [LARGE SCALE GENOMIC DNA]</scope>
    <source>
        <strain evidence="7 8">TER-1</strain>
    </source>
</reference>
<evidence type="ECO:0000256" key="3">
    <source>
        <dbReference type="ARBA" id="ARBA00022692"/>
    </source>
</evidence>
<dbReference type="Pfam" id="PF01810">
    <property type="entry name" value="LysE"/>
    <property type="match status" value="1"/>
</dbReference>
<sequence>MPDPAWITAVTLFAISTSVSPGPNNLLLVASGARFGFARTLRHVMGIAVGFPVMVLVVGLALGGVFTALPWLHDVLAVIGILYLLYLAWTLLGSAGDGPSERTAARPIGLVEAALFQWVNPKAWIMATTAITAYTAGVDFAAALAGIVAIFGLVGCGSSALWAGAGTVVARWLNTPGRRRLFNAVLAAMLAASVLPIVLDLVAAHGPGFVPR</sequence>
<dbReference type="RefSeq" id="WP_127732499.1">
    <property type="nucleotide sequence ID" value="NZ_SACP01000022.1"/>
</dbReference>
<comment type="caution">
    <text evidence="7">The sequence shown here is derived from an EMBL/GenBank/DDBJ whole genome shotgun (WGS) entry which is preliminary data.</text>
</comment>
<evidence type="ECO:0000256" key="6">
    <source>
        <dbReference type="SAM" id="Phobius"/>
    </source>
</evidence>
<dbReference type="PANTHER" id="PTHR30086">
    <property type="entry name" value="ARGININE EXPORTER PROTEIN ARGO"/>
    <property type="match status" value="1"/>
</dbReference>
<keyword evidence="8" id="KW-1185">Reference proteome</keyword>
<evidence type="ECO:0000256" key="5">
    <source>
        <dbReference type="ARBA" id="ARBA00023136"/>
    </source>
</evidence>
<dbReference type="EMBL" id="SACP01000022">
    <property type="protein sequence ID" value="RVU15358.1"/>
    <property type="molecule type" value="Genomic_DNA"/>
</dbReference>
<gene>
    <name evidence="7" type="ORF">EOE48_19795</name>
</gene>
<dbReference type="GO" id="GO:0015171">
    <property type="term" value="F:amino acid transmembrane transporter activity"/>
    <property type="evidence" value="ECO:0007669"/>
    <property type="project" value="TreeGrafter"/>
</dbReference>
<keyword evidence="4 6" id="KW-1133">Transmembrane helix</keyword>
<evidence type="ECO:0000256" key="4">
    <source>
        <dbReference type="ARBA" id="ARBA00022989"/>
    </source>
</evidence>
<dbReference type="OrthoDB" id="9812084at2"/>
<evidence type="ECO:0000313" key="7">
    <source>
        <dbReference type="EMBL" id="RVU15358.1"/>
    </source>
</evidence>
<accession>A0A437NZN8</accession>
<feature type="transmembrane region" description="Helical" evidence="6">
    <location>
        <begin position="140"/>
        <end position="169"/>
    </location>
</feature>
<feature type="transmembrane region" description="Helical" evidence="6">
    <location>
        <begin position="75"/>
        <end position="92"/>
    </location>
</feature>
<proteinExistence type="predicted"/>
<name>A0A437NZN8_9HYPH</name>
<dbReference type="PANTHER" id="PTHR30086:SF20">
    <property type="entry name" value="ARGININE EXPORTER PROTEIN ARGO-RELATED"/>
    <property type="match status" value="1"/>
</dbReference>
<evidence type="ECO:0000313" key="8">
    <source>
        <dbReference type="Proteomes" id="UP000286997"/>
    </source>
</evidence>
<keyword evidence="5 6" id="KW-0472">Membrane</keyword>
<dbReference type="GO" id="GO:0033228">
    <property type="term" value="P:cysteine export across plasma membrane"/>
    <property type="evidence" value="ECO:0007669"/>
    <property type="project" value="TreeGrafter"/>
</dbReference>
<feature type="transmembrane region" description="Helical" evidence="6">
    <location>
        <begin position="181"/>
        <end position="204"/>
    </location>
</feature>
<evidence type="ECO:0000256" key="1">
    <source>
        <dbReference type="ARBA" id="ARBA00004651"/>
    </source>
</evidence>
<dbReference type="Proteomes" id="UP000286997">
    <property type="component" value="Unassembled WGS sequence"/>
</dbReference>
<evidence type="ECO:0000256" key="2">
    <source>
        <dbReference type="ARBA" id="ARBA00022475"/>
    </source>
</evidence>
<dbReference type="GO" id="GO:0005886">
    <property type="term" value="C:plasma membrane"/>
    <property type="evidence" value="ECO:0007669"/>
    <property type="project" value="UniProtKB-SubCell"/>
</dbReference>
<comment type="subcellular location">
    <subcellularLocation>
        <location evidence="1">Cell membrane</location>
        <topology evidence="1">Multi-pass membrane protein</topology>
    </subcellularLocation>
</comment>
<keyword evidence="2" id="KW-1003">Cell membrane</keyword>
<dbReference type="AlphaFoldDB" id="A0A437NZN8"/>
<organism evidence="7 8">
    <name type="scientific">Methylobacterium oryzihabitans</name>
    <dbReference type="NCBI Taxonomy" id="2499852"/>
    <lineage>
        <taxon>Bacteria</taxon>
        <taxon>Pseudomonadati</taxon>
        <taxon>Pseudomonadota</taxon>
        <taxon>Alphaproteobacteria</taxon>
        <taxon>Hyphomicrobiales</taxon>
        <taxon>Methylobacteriaceae</taxon>
        <taxon>Methylobacterium</taxon>
    </lineage>
</organism>
<keyword evidence="3 6" id="KW-0812">Transmembrane</keyword>